<protein>
    <submittedName>
        <fullName evidence="2">Uncharacterized protein</fullName>
    </submittedName>
</protein>
<comment type="caution">
    <text evidence="2">The sequence shown here is derived from an EMBL/GenBank/DDBJ whole genome shotgun (WGS) entry which is preliminary data.</text>
</comment>
<evidence type="ECO:0000313" key="3">
    <source>
        <dbReference type="Proteomes" id="UP000305095"/>
    </source>
</evidence>
<dbReference type="EMBL" id="SZZP01000012">
    <property type="protein sequence ID" value="TKV79564.1"/>
    <property type="molecule type" value="Genomic_DNA"/>
</dbReference>
<dbReference type="RefSeq" id="WP_137479858.1">
    <property type="nucleotide sequence ID" value="NZ_SZZP01000012.1"/>
</dbReference>
<dbReference type="AlphaFoldDB" id="A0A4U6RWN7"/>
<sequence length="60" mass="6461">MTASLGGDGQLDDGKPRLTEDDITRVKLGPRGVPGAPDPARMTPQQLKKYPKYVDSGHVE</sequence>
<organism evidence="2 3">
    <name type="scientific">Bradyrhizobium elkanii</name>
    <dbReference type="NCBI Taxonomy" id="29448"/>
    <lineage>
        <taxon>Bacteria</taxon>
        <taxon>Pseudomonadati</taxon>
        <taxon>Pseudomonadota</taxon>
        <taxon>Alphaproteobacteria</taxon>
        <taxon>Hyphomicrobiales</taxon>
        <taxon>Nitrobacteraceae</taxon>
        <taxon>Bradyrhizobium</taxon>
    </lineage>
</organism>
<evidence type="ECO:0000313" key="2">
    <source>
        <dbReference type="EMBL" id="TKV79564.1"/>
    </source>
</evidence>
<feature type="region of interest" description="Disordered" evidence="1">
    <location>
        <begin position="1"/>
        <end position="60"/>
    </location>
</feature>
<feature type="compositionally biased region" description="Basic and acidic residues" evidence="1">
    <location>
        <begin position="12"/>
        <end position="25"/>
    </location>
</feature>
<accession>A0A4U6RWN7</accession>
<gene>
    <name evidence="2" type="ORF">FDV58_20540</name>
</gene>
<name>A0A4U6RWN7_BRAEL</name>
<dbReference type="Proteomes" id="UP000305095">
    <property type="component" value="Unassembled WGS sequence"/>
</dbReference>
<reference evidence="2 3" key="1">
    <citation type="submission" date="2019-05" db="EMBL/GenBank/DDBJ databases">
        <title>Draft Genome of Bradyrhizobium elkanii strain SEMIA 938, Used in Commercial Inoculants for Lupinus spp. in Brazil.</title>
        <authorList>
            <person name="Hungria M."/>
            <person name="Delamuta J.R.M."/>
            <person name="Ribeiro R.A."/>
            <person name="Nogueira M.A."/>
        </authorList>
    </citation>
    <scope>NUCLEOTIDE SEQUENCE [LARGE SCALE GENOMIC DNA]</scope>
    <source>
        <strain evidence="2 3">Semia 938</strain>
    </source>
</reference>
<evidence type="ECO:0000256" key="1">
    <source>
        <dbReference type="SAM" id="MobiDB-lite"/>
    </source>
</evidence>
<proteinExistence type="predicted"/>